<dbReference type="InterPro" id="IPR001611">
    <property type="entry name" value="Leu-rich_rpt"/>
</dbReference>
<evidence type="ECO:0000256" key="22">
    <source>
        <dbReference type="SAM" id="Phobius"/>
    </source>
</evidence>
<keyword evidence="7" id="KW-0433">Leucine-rich repeat</keyword>
<keyword evidence="10" id="KW-0732">Signal</keyword>
<keyword evidence="12" id="KW-0547">Nucleotide-binding</keyword>
<keyword evidence="8" id="KW-0808">Transferase</keyword>
<keyword evidence="11" id="KW-0677">Repeat</keyword>
<dbReference type="InterPro" id="IPR003591">
    <property type="entry name" value="Leu-rich_rpt_typical-subtyp"/>
</dbReference>
<evidence type="ECO:0000259" key="23">
    <source>
        <dbReference type="PROSITE" id="PS50011"/>
    </source>
</evidence>
<dbReference type="Gene3D" id="1.10.510.10">
    <property type="entry name" value="Transferase(Phosphotransferase) domain 1"/>
    <property type="match status" value="1"/>
</dbReference>
<keyword evidence="15 22" id="KW-1133">Transmembrane helix</keyword>
<keyword evidence="4" id="KW-1003">Cell membrane</keyword>
<sequence>MPARRGRRLAALRLHRAALAWEKHREMSGGAGVSHPPRPAAAGKGGAWVEDARRAGGRLVVRRPGRLRAASATNWRLAPTSLLIFLSCNTITPSSAQPSNRSETDLQALLCFKQSITNDPTGAFSSWSISLHFCRWNGVTCGRTSPAHVVSINLTSMKLSGVLPACMGNLTSLQTLVLDRNNLEGTIPESLARSLSLIELNLSRNFLSGQIPASLFNGSSKLVTVDLQMNSFSGIIPPPHKMATLRFLGLTGNLLSGRIPVSLANISSLSSILLGQNNLSGPIPESLSQIANLNKLDLSGNRLSGFVPVTLYNKSSLEFFGIGNNSLIGKIPPDIGHTLPNLKSLVMSLNRFDGSIPTSLANASNLQMLDLSSNLLSGLVPALGSLINLNKLFLGNNRLEAEDWSFFTALTNCTQLLQLSMEGNNLNGSLPKSVGNLSTNFEWFKFGGNQISGRIPDELGNLVNLTLLDINSNMLSGEIPLTIGNLRKLFILNLSMNKLSGQIPSTIGNLSQLGKLYLDNNNLSGKIPARIGQCKMLNMLNLSVNSLDGSIPDELVSMSSLSLGLDLSNNKLSGSIPQEVGTLSNLALLNFSNNQLSGQIPSSLGQCVVLLSLNMEGNNLIGNIPPALTSLHAIQRIDLSENNLSSEVPVFFENFISLAHLNLSYNYFEGPIPISGIFQRPNSVSLEGNKGLCANIHILNLPICPSSPAKTKNNKRLLLKVIPSITIALFSALCLIFALVTLWKRRMISFSWFNYGHRQCTDVLRQFSGMLNMLCSSNPKRREVPTTPINNETLKKVSYGDILKATNWFSSVHTISSTHTGSVYVGRFKSDKSLVAIKVFNLNQPGAYESYFIECEVLRSTRHRNLMRPLTLCSTLDKENHEFKALIFKFMVNGSLERWLYSEQHYGIKDRVLCLGQRICIATEVASALDYIHNHLTPPLVHCDVKPSNILLDDDMTARLGDFGSAKFLFPDLVSLESLADIGGTIGYIAPEYGMGCQISTGGDVYSFGVLLLEMLTGKQPTDDTFADGVSIHNFIDSMFPDRVAEILDPYMMHEEHQVYPAEWFEACIKPLVALGLSCSMVSPKDRPGMQDVCAKLCAVKETFLQFGDFSL</sequence>
<dbReference type="FunFam" id="3.80.10.10:FF:000400">
    <property type="entry name" value="Nuclear pore complex protein NUP107"/>
    <property type="match status" value="1"/>
</dbReference>
<dbReference type="InterPro" id="IPR011009">
    <property type="entry name" value="Kinase-like_dom_sf"/>
</dbReference>
<dbReference type="Pfam" id="PF00560">
    <property type="entry name" value="LRR_1"/>
    <property type="match status" value="8"/>
</dbReference>
<dbReference type="GO" id="GO:0004674">
    <property type="term" value="F:protein serine/threonine kinase activity"/>
    <property type="evidence" value="ECO:0007669"/>
    <property type="project" value="UniProtKB-KW"/>
</dbReference>
<dbReference type="Gene3D" id="3.80.10.10">
    <property type="entry name" value="Ribonuclease Inhibitor"/>
    <property type="match status" value="2"/>
</dbReference>
<dbReference type="FunFam" id="3.80.10.10:FF:001158">
    <property type="entry name" value="Leucine-rich repeat protein kinase family protein"/>
    <property type="match status" value="1"/>
</dbReference>
<evidence type="ECO:0000256" key="7">
    <source>
        <dbReference type="ARBA" id="ARBA00022614"/>
    </source>
</evidence>
<dbReference type="InterPro" id="IPR000719">
    <property type="entry name" value="Prot_kinase_dom"/>
</dbReference>
<dbReference type="GO" id="GO:0005886">
    <property type="term" value="C:plasma membrane"/>
    <property type="evidence" value="ECO:0007669"/>
    <property type="project" value="UniProtKB-SubCell"/>
</dbReference>
<dbReference type="OMA" id="HEEHLVY"/>
<gene>
    <name evidence="24" type="ORF">OsI_14473</name>
</gene>
<evidence type="ECO:0000256" key="12">
    <source>
        <dbReference type="ARBA" id="ARBA00022741"/>
    </source>
</evidence>
<dbReference type="FunFam" id="1.10.510.10:FF:000358">
    <property type="entry name" value="Putative leucine-rich repeat receptor-like serine/threonine-protein kinase"/>
    <property type="match status" value="1"/>
</dbReference>
<keyword evidence="6" id="KW-0597">Phosphoprotein</keyword>
<comment type="similarity">
    <text evidence="2">Belongs to the protein kinase superfamily. Ser/Thr protein kinase family.</text>
</comment>
<evidence type="ECO:0000256" key="5">
    <source>
        <dbReference type="ARBA" id="ARBA00022527"/>
    </source>
</evidence>
<dbReference type="EC" id="2.7.11.1" evidence="3"/>
<evidence type="ECO:0000256" key="14">
    <source>
        <dbReference type="ARBA" id="ARBA00022840"/>
    </source>
</evidence>
<dbReference type="FunFam" id="3.80.10.10:FF:000288">
    <property type="entry name" value="LRR receptor-like serine/threonine-protein kinase EFR"/>
    <property type="match status" value="1"/>
</dbReference>
<dbReference type="EMBL" id="CM000128">
    <property type="protein sequence ID" value="EEC76609.1"/>
    <property type="molecule type" value="Genomic_DNA"/>
</dbReference>
<dbReference type="InterPro" id="IPR013210">
    <property type="entry name" value="LRR_N_plant-typ"/>
</dbReference>
<dbReference type="AlphaFoldDB" id="B8AP85"/>
<evidence type="ECO:0000256" key="11">
    <source>
        <dbReference type="ARBA" id="ARBA00022737"/>
    </source>
</evidence>
<dbReference type="InterPro" id="IPR050647">
    <property type="entry name" value="Plant_LRR-RLKs"/>
</dbReference>
<keyword evidence="5" id="KW-0723">Serine/threonine-protein kinase</keyword>
<evidence type="ECO:0000256" key="4">
    <source>
        <dbReference type="ARBA" id="ARBA00022475"/>
    </source>
</evidence>
<evidence type="ECO:0000256" key="16">
    <source>
        <dbReference type="ARBA" id="ARBA00023136"/>
    </source>
</evidence>
<dbReference type="InterPro" id="IPR032675">
    <property type="entry name" value="LRR_dom_sf"/>
</dbReference>
<evidence type="ECO:0000256" key="13">
    <source>
        <dbReference type="ARBA" id="ARBA00022777"/>
    </source>
</evidence>
<comment type="catalytic activity">
    <reaction evidence="19">
        <text>L-threonyl-[protein] + ATP = O-phospho-L-threonyl-[protein] + ADP + H(+)</text>
        <dbReference type="Rhea" id="RHEA:46608"/>
        <dbReference type="Rhea" id="RHEA-COMP:11060"/>
        <dbReference type="Rhea" id="RHEA-COMP:11605"/>
        <dbReference type="ChEBI" id="CHEBI:15378"/>
        <dbReference type="ChEBI" id="CHEBI:30013"/>
        <dbReference type="ChEBI" id="CHEBI:30616"/>
        <dbReference type="ChEBI" id="CHEBI:61977"/>
        <dbReference type="ChEBI" id="CHEBI:456216"/>
        <dbReference type="EC" id="2.7.11.1"/>
    </reaction>
</comment>
<dbReference type="STRING" id="39946.B8AP85"/>
<keyword evidence="16 22" id="KW-0472">Membrane</keyword>
<dbReference type="SUPFAM" id="SSF56112">
    <property type="entry name" value="Protein kinase-like (PK-like)"/>
    <property type="match status" value="1"/>
</dbReference>
<evidence type="ECO:0000256" key="18">
    <source>
        <dbReference type="ARBA" id="ARBA00023180"/>
    </source>
</evidence>
<evidence type="ECO:0000256" key="3">
    <source>
        <dbReference type="ARBA" id="ARBA00012513"/>
    </source>
</evidence>
<dbReference type="InterPro" id="IPR008271">
    <property type="entry name" value="Ser/Thr_kinase_AS"/>
</dbReference>
<reference evidence="24 25" key="1">
    <citation type="journal article" date="2005" name="PLoS Biol.">
        <title>The genomes of Oryza sativa: a history of duplications.</title>
        <authorList>
            <person name="Yu J."/>
            <person name="Wang J."/>
            <person name="Lin W."/>
            <person name="Li S."/>
            <person name="Li H."/>
            <person name="Zhou J."/>
            <person name="Ni P."/>
            <person name="Dong W."/>
            <person name="Hu S."/>
            <person name="Zeng C."/>
            <person name="Zhang J."/>
            <person name="Zhang Y."/>
            <person name="Li R."/>
            <person name="Xu Z."/>
            <person name="Li S."/>
            <person name="Li X."/>
            <person name="Zheng H."/>
            <person name="Cong L."/>
            <person name="Lin L."/>
            <person name="Yin J."/>
            <person name="Geng J."/>
            <person name="Li G."/>
            <person name="Shi J."/>
            <person name="Liu J."/>
            <person name="Lv H."/>
            <person name="Li J."/>
            <person name="Wang J."/>
            <person name="Deng Y."/>
            <person name="Ran L."/>
            <person name="Shi X."/>
            <person name="Wang X."/>
            <person name="Wu Q."/>
            <person name="Li C."/>
            <person name="Ren X."/>
            <person name="Wang J."/>
            <person name="Wang X."/>
            <person name="Li D."/>
            <person name="Liu D."/>
            <person name="Zhang X."/>
            <person name="Ji Z."/>
            <person name="Zhao W."/>
            <person name="Sun Y."/>
            <person name="Zhang Z."/>
            <person name="Bao J."/>
            <person name="Han Y."/>
            <person name="Dong L."/>
            <person name="Ji J."/>
            <person name="Chen P."/>
            <person name="Wu S."/>
            <person name="Liu J."/>
            <person name="Xiao Y."/>
            <person name="Bu D."/>
            <person name="Tan J."/>
            <person name="Yang L."/>
            <person name="Ye C."/>
            <person name="Zhang J."/>
            <person name="Xu J."/>
            <person name="Zhou Y."/>
            <person name="Yu Y."/>
            <person name="Zhang B."/>
            <person name="Zhuang S."/>
            <person name="Wei H."/>
            <person name="Liu B."/>
            <person name="Lei M."/>
            <person name="Yu H."/>
            <person name="Li Y."/>
            <person name="Xu H."/>
            <person name="Wei S."/>
            <person name="He X."/>
            <person name="Fang L."/>
            <person name="Zhang Z."/>
            <person name="Zhang Y."/>
            <person name="Huang X."/>
            <person name="Su Z."/>
            <person name="Tong W."/>
            <person name="Li J."/>
            <person name="Tong Z."/>
            <person name="Li S."/>
            <person name="Ye J."/>
            <person name="Wang L."/>
            <person name="Fang L."/>
            <person name="Lei T."/>
            <person name="Chen C."/>
            <person name="Chen H."/>
            <person name="Xu Z."/>
            <person name="Li H."/>
            <person name="Huang H."/>
            <person name="Zhang F."/>
            <person name="Xu H."/>
            <person name="Li N."/>
            <person name="Zhao C."/>
            <person name="Li S."/>
            <person name="Dong L."/>
            <person name="Huang Y."/>
            <person name="Li L."/>
            <person name="Xi Y."/>
            <person name="Qi Q."/>
            <person name="Li W."/>
            <person name="Zhang B."/>
            <person name="Hu W."/>
            <person name="Zhang Y."/>
            <person name="Tian X."/>
            <person name="Jiao Y."/>
            <person name="Liang X."/>
            <person name="Jin J."/>
            <person name="Gao L."/>
            <person name="Zheng W."/>
            <person name="Hao B."/>
            <person name="Liu S."/>
            <person name="Wang W."/>
            <person name="Yuan L."/>
            <person name="Cao M."/>
            <person name="McDermott J."/>
            <person name="Samudrala R."/>
            <person name="Wang J."/>
            <person name="Wong G.K."/>
            <person name="Yang H."/>
        </authorList>
    </citation>
    <scope>NUCLEOTIDE SEQUENCE [LARGE SCALE GENOMIC DNA]</scope>
    <source>
        <strain evidence="25">cv. 93-11</strain>
    </source>
</reference>
<keyword evidence="13" id="KW-0418">Kinase</keyword>
<evidence type="ECO:0000256" key="17">
    <source>
        <dbReference type="ARBA" id="ARBA00023170"/>
    </source>
</evidence>
<accession>B8AP85</accession>
<evidence type="ECO:0000256" key="8">
    <source>
        <dbReference type="ARBA" id="ARBA00022679"/>
    </source>
</evidence>
<feature type="transmembrane region" description="Helical" evidence="22">
    <location>
        <begin position="721"/>
        <end position="743"/>
    </location>
</feature>
<organism evidence="24 25">
    <name type="scientific">Oryza sativa subsp. indica</name>
    <name type="common">Rice</name>
    <dbReference type="NCBI Taxonomy" id="39946"/>
    <lineage>
        <taxon>Eukaryota</taxon>
        <taxon>Viridiplantae</taxon>
        <taxon>Streptophyta</taxon>
        <taxon>Embryophyta</taxon>
        <taxon>Tracheophyta</taxon>
        <taxon>Spermatophyta</taxon>
        <taxon>Magnoliopsida</taxon>
        <taxon>Liliopsida</taxon>
        <taxon>Poales</taxon>
        <taxon>Poaceae</taxon>
        <taxon>BOP clade</taxon>
        <taxon>Oryzoideae</taxon>
        <taxon>Oryzeae</taxon>
        <taxon>Oryzinae</taxon>
        <taxon>Oryza</taxon>
        <taxon>Oryza sativa</taxon>
    </lineage>
</organism>
<comment type="catalytic activity">
    <reaction evidence="20">
        <text>L-seryl-[protein] + ATP = O-phospho-L-seryl-[protein] + ADP + H(+)</text>
        <dbReference type="Rhea" id="RHEA:17989"/>
        <dbReference type="Rhea" id="RHEA-COMP:9863"/>
        <dbReference type="Rhea" id="RHEA-COMP:11604"/>
        <dbReference type="ChEBI" id="CHEBI:15378"/>
        <dbReference type="ChEBI" id="CHEBI:29999"/>
        <dbReference type="ChEBI" id="CHEBI:30616"/>
        <dbReference type="ChEBI" id="CHEBI:83421"/>
        <dbReference type="ChEBI" id="CHEBI:456216"/>
        <dbReference type="EC" id="2.7.11.1"/>
    </reaction>
</comment>
<dbReference type="HOGENOM" id="CLU_000288_22_0_1"/>
<dbReference type="PROSITE" id="PS50011">
    <property type="entry name" value="PROTEIN_KINASE_DOM"/>
    <property type="match status" value="1"/>
</dbReference>
<dbReference type="Pfam" id="PF13855">
    <property type="entry name" value="LRR_8"/>
    <property type="match status" value="1"/>
</dbReference>
<name>B8AP85_ORYSI</name>
<dbReference type="Gene3D" id="3.30.200.20">
    <property type="entry name" value="Phosphorylase Kinase, domain 1"/>
    <property type="match status" value="1"/>
</dbReference>
<dbReference type="Gramene" id="BGIOSGA014013-TA">
    <property type="protein sequence ID" value="BGIOSGA014013-PA"/>
    <property type="gene ID" value="BGIOSGA014013"/>
</dbReference>
<dbReference type="GO" id="GO:0033612">
    <property type="term" value="F:receptor serine/threonine kinase binding"/>
    <property type="evidence" value="ECO:0007669"/>
    <property type="project" value="TreeGrafter"/>
</dbReference>
<dbReference type="Proteomes" id="UP000007015">
    <property type="component" value="Chromosome 3"/>
</dbReference>
<evidence type="ECO:0000313" key="25">
    <source>
        <dbReference type="Proteomes" id="UP000007015"/>
    </source>
</evidence>
<dbReference type="Pfam" id="PF00069">
    <property type="entry name" value="Pkinase"/>
    <property type="match status" value="1"/>
</dbReference>
<dbReference type="PANTHER" id="PTHR48056:SF89">
    <property type="entry name" value="OS06G0585982 PROTEIN"/>
    <property type="match status" value="1"/>
</dbReference>
<evidence type="ECO:0000256" key="2">
    <source>
        <dbReference type="ARBA" id="ARBA00008684"/>
    </source>
</evidence>
<evidence type="ECO:0000256" key="15">
    <source>
        <dbReference type="ARBA" id="ARBA00022989"/>
    </source>
</evidence>
<dbReference type="GO" id="GO:0005524">
    <property type="term" value="F:ATP binding"/>
    <property type="evidence" value="ECO:0007669"/>
    <property type="project" value="UniProtKB-KW"/>
</dbReference>
<dbReference type="PANTHER" id="PTHR48056">
    <property type="entry name" value="LRR RECEPTOR-LIKE SERINE/THREONINE-PROTEIN KINASE-RELATED"/>
    <property type="match status" value="1"/>
</dbReference>
<keyword evidence="18" id="KW-0325">Glycoprotein</keyword>
<dbReference type="PROSITE" id="PS00108">
    <property type="entry name" value="PROTEIN_KINASE_ST"/>
    <property type="match status" value="1"/>
</dbReference>
<keyword evidence="17" id="KW-0675">Receptor</keyword>
<evidence type="ECO:0000256" key="10">
    <source>
        <dbReference type="ARBA" id="ARBA00022729"/>
    </source>
</evidence>
<evidence type="ECO:0000256" key="1">
    <source>
        <dbReference type="ARBA" id="ARBA00004162"/>
    </source>
</evidence>
<feature type="region of interest" description="Disordered" evidence="21">
    <location>
        <begin position="27"/>
        <end position="46"/>
    </location>
</feature>
<evidence type="ECO:0000313" key="24">
    <source>
        <dbReference type="EMBL" id="EEC76609.1"/>
    </source>
</evidence>
<comment type="subcellular location">
    <subcellularLocation>
        <location evidence="1">Cell membrane</location>
        <topology evidence="1">Single-pass membrane protein</topology>
    </subcellularLocation>
</comment>
<dbReference type="SMART" id="SM00220">
    <property type="entry name" value="S_TKc"/>
    <property type="match status" value="1"/>
</dbReference>
<keyword evidence="9 22" id="KW-0812">Transmembrane</keyword>
<evidence type="ECO:0000256" key="21">
    <source>
        <dbReference type="SAM" id="MobiDB-lite"/>
    </source>
</evidence>
<feature type="domain" description="Protein kinase" evidence="23">
    <location>
        <begin position="809"/>
        <end position="1105"/>
    </location>
</feature>
<proteinExistence type="inferred from homology"/>
<dbReference type="Pfam" id="PF08263">
    <property type="entry name" value="LRRNT_2"/>
    <property type="match status" value="1"/>
</dbReference>
<dbReference type="SMART" id="SM00369">
    <property type="entry name" value="LRR_TYP"/>
    <property type="match status" value="9"/>
</dbReference>
<evidence type="ECO:0000256" key="6">
    <source>
        <dbReference type="ARBA" id="ARBA00022553"/>
    </source>
</evidence>
<evidence type="ECO:0000256" key="9">
    <source>
        <dbReference type="ARBA" id="ARBA00022692"/>
    </source>
</evidence>
<dbReference type="SUPFAM" id="SSF52058">
    <property type="entry name" value="L domain-like"/>
    <property type="match status" value="2"/>
</dbReference>
<evidence type="ECO:0000256" key="20">
    <source>
        <dbReference type="ARBA" id="ARBA00048679"/>
    </source>
</evidence>
<keyword evidence="25" id="KW-1185">Reference proteome</keyword>
<keyword evidence="14" id="KW-0067">ATP-binding</keyword>
<evidence type="ECO:0000256" key="19">
    <source>
        <dbReference type="ARBA" id="ARBA00047899"/>
    </source>
</evidence>
<protein>
    <recommendedName>
        <fullName evidence="3">non-specific serine/threonine protein kinase</fullName>
        <ecNumber evidence="3">2.7.11.1</ecNumber>
    </recommendedName>
</protein>